<keyword evidence="3" id="KW-1185">Reference proteome</keyword>
<protein>
    <submittedName>
        <fullName evidence="2">Uncharacterized protein</fullName>
    </submittedName>
</protein>
<reference evidence="3" key="1">
    <citation type="journal article" date="2019" name="Int. J. Syst. Evol. Microbiol.">
        <title>The Global Catalogue of Microorganisms (GCM) 10K type strain sequencing project: providing services to taxonomists for standard genome sequencing and annotation.</title>
        <authorList>
            <consortium name="The Broad Institute Genomics Platform"/>
            <consortium name="The Broad Institute Genome Sequencing Center for Infectious Disease"/>
            <person name="Wu L."/>
            <person name="Ma J."/>
        </authorList>
    </citation>
    <scope>NUCLEOTIDE SEQUENCE [LARGE SCALE GENOMIC DNA]</scope>
    <source>
        <strain evidence="3">JCM 17759</strain>
    </source>
</reference>
<proteinExistence type="predicted"/>
<evidence type="ECO:0000313" key="2">
    <source>
        <dbReference type="EMBL" id="GAA4466264.1"/>
    </source>
</evidence>
<dbReference type="Proteomes" id="UP001500840">
    <property type="component" value="Unassembled WGS sequence"/>
</dbReference>
<accession>A0ABP8NF17</accession>
<gene>
    <name evidence="2" type="ORF">GCM10023156_54810</name>
</gene>
<evidence type="ECO:0000313" key="3">
    <source>
        <dbReference type="Proteomes" id="UP001500840"/>
    </source>
</evidence>
<evidence type="ECO:0000256" key="1">
    <source>
        <dbReference type="SAM" id="MobiDB-lite"/>
    </source>
</evidence>
<organism evidence="2 3">
    <name type="scientific">Novipirellula rosea</name>
    <dbReference type="NCBI Taxonomy" id="1031540"/>
    <lineage>
        <taxon>Bacteria</taxon>
        <taxon>Pseudomonadati</taxon>
        <taxon>Planctomycetota</taxon>
        <taxon>Planctomycetia</taxon>
        <taxon>Pirellulales</taxon>
        <taxon>Pirellulaceae</taxon>
        <taxon>Novipirellula</taxon>
    </lineage>
</organism>
<sequence>MRSHDQLERGIANPPNQDIQDRGIQERLDILLRIEPILDCPGTNDAGAKRIGGLKIHRRVCGLVTLRA</sequence>
<feature type="region of interest" description="Disordered" evidence="1">
    <location>
        <begin position="1"/>
        <end position="20"/>
    </location>
</feature>
<name>A0ABP8NF17_9BACT</name>
<dbReference type="EMBL" id="BAABGA010000082">
    <property type="protein sequence ID" value="GAA4466264.1"/>
    <property type="molecule type" value="Genomic_DNA"/>
</dbReference>
<comment type="caution">
    <text evidence="2">The sequence shown here is derived from an EMBL/GenBank/DDBJ whole genome shotgun (WGS) entry which is preliminary data.</text>
</comment>